<dbReference type="InterPro" id="IPR024706">
    <property type="entry name" value="Peroxiredoxin_AhpC-typ"/>
</dbReference>
<evidence type="ECO:0000256" key="4">
    <source>
        <dbReference type="ARBA" id="ARBA00022559"/>
    </source>
</evidence>
<evidence type="ECO:0000256" key="7">
    <source>
        <dbReference type="ARBA" id="ARBA00023157"/>
    </source>
</evidence>
<evidence type="ECO:0000256" key="12">
    <source>
        <dbReference type="ARBA" id="ARBA00049091"/>
    </source>
</evidence>
<dbReference type="FunFam" id="3.40.30.10:FF:000007">
    <property type="entry name" value="Thioredoxin-dependent thiol peroxidase"/>
    <property type="match status" value="1"/>
</dbReference>
<sequence length="155" mass="16792">MTHRLSPGDSAPDFTLTDARGEQVSLADLRGQRSVVYFYPKAFTPGCTTEACDFRDNETRFAERGYRILGISADSPETLQDFAREHDLAFPLLSDPGSRAAQAWGAWGERTINGETSVGPVRTTIILEDDGTVLSADYGVAVPDHVVNLIGALDS</sequence>
<evidence type="ECO:0000259" key="14">
    <source>
        <dbReference type="PROSITE" id="PS51352"/>
    </source>
</evidence>
<dbReference type="InterPro" id="IPR050924">
    <property type="entry name" value="Peroxiredoxin_BCP/PrxQ"/>
</dbReference>
<comment type="similarity">
    <text evidence="10">Belongs to the peroxiredoxin family. BCP/PrxQ subfamily.</text>
</comment>
<comment type="subunit">
    <text evidence="2">Monomer.</text>
</comment>
<evidence type="ECO:0000256" key="8">
    <source>
        <dbReference type="ARBA" id="ARBA00023284"/>
    </source>
</evidence>
<dbReference type="EC" id="1.11.1.24" evidence="3"/>
<evidence type="ECO:0000256" key="9">
    <source>
        <dbReference type="ARBA" id="ARBA00032824"/>
    </source>
</evidence>
<dbReference type="PANTHER" id="PTHR42801">
    <property type="entry name" value="THIOREDOXIN-DEPENDENT PEROXIDE REDUCTASE"/>
    <property type="match status" value="1"/>
</dbReference>
<dbReference type="Gene3D" id="3.40.30.10">
    <property type="entry name" value="Glutaredoxin"/>
    <property type="match status" value="1"/>
</dbReference>
<name>A0A291GQU9_9MICO</name>
<dbReference type="Pfam" id="PF00578">
    <property type="entry name" value="AhpC-TSA"/>
    <property type="match status" value="1"/>
</dbReference>
<dbReference type="OrthoDB" id="9812811at2"/>
<dbReference type="EMBL" id="CP023563">
    <property type="protein sequence ID" value="ATG52739.1"/>
    <property type="molecule type" value="Genomic_DNA"/>
</dbReference>
<dbReference type="GO" id="GO:0005737">
    <property type="term" value="C:cytoplasm"/>
    <property type="evidence" value="ECO:0007669"/>
    <property type="project" value="TreeGrafter"/>
</dbReference>
<dbReference type="GO" id="GO:0008379">
    <property type="term" value="F:thioredoxin peroxidase activity"/>
    <property type="evidence" value="ECO:0007669"/>
    <property type="project" value="TreeGrafter"/>
</dbReference>
<keyword evidence="7" id="KW-1015">Disulfide bond</keyword>
<keyword evidence="16" id="KW-1185">Reference proteome</keyword>
<keyword evidence="4" id="KW-0575">Peroxidase</keyword>
<evidence type="ECO:0000256" key="3">
    <source>
        <dbReference type="ARBA" id="ARBA00013017"/>
    </source>
</evidence>
<keyword evidence="6" id="KW-0560">Oxidoreductase</keyword>
<dbReference type="SUPFAM" id="SSF52833">
    <property type="entry name" value="Thioredoxin-like"/>
    <property type="match status" value="1"/>
</dbReference>
<evidence type="ECO:0000256" key="13">
    <source>
        <dbReference type="PIRSR" id="PIRSR000239-1"/>
    </source>
</evidence>
<dbReference type="AlphaFoldDB" id="A0A291GQU9"/>
<comment type="function">
    <text evidence="1">Thiol-specific peroxidase that catalyzes the reduction of hydrogen peroxide and organic hydroperoxides to water and alcohols, respectively. Plays a role in cell protection against oxidative stress by detoxifying peroxides and as sensor of hydrogen peroxide-mediated signaling events.</text>
</comment>
<proteinExistence type="inferred from homology"/>
<dbReference type="RefSeq" id="WP_096803849.1">
    <property type="nucleotide sequence ID" value="NZ_CP023563.1"/>
</dbReference>
<dbReference type="PANTHER" id="PTHR42801:SF4">
    <property type="entry name" value="AHPC_TSA FAMILY PROTEIN"/>
    <property type="match status" value="1"/>
</dbReference>
<comment type="catalytic activity">
    <reaction evidence="12">
        <text>a hydroperoxide + [thioredoxin]-dithiol = an alcohol + [thioredoxin]-disulfide + H2O</text>
        <dbReference type="Rhea" id="RHEA:62620"/>
        <dbReference type="Rhea" id="RHEA-COMP:10698"/>
        <dbReference type="Rhea" id="RHEA-COMP:10700"/>
        <dbReference type="ChEBI" id="CHEBI:15377"/>
        <dbReference type="ChEBI" id="CHEBI:29950"/>
        <dbReference type="ChEBI" id="CHEBI:30879"/>
        <dbReference type="ChEBI" id="CHEBI:35924"/>
        <dbReference type="ChEBI" id="CHEBI:50058"/>
        <dbReference type="EC" id="1.11.1.24"/>
    </reaction>
</comment>
<dbReference type="CDD" id="cd03017">
    <property type="entry name" value="PRX_BCP"/>
    <property type="match status" value="1"/>
</dbReference>
<dbReference type="PIRSF" id="PIRSF000239">
    <property type="entry name" value="AHPC"/>
    <property type="match status" value="1"/>
</dbReference>
<dbReference type="InterPro" id="IPR013766">
    <property type="entry name" value="Thioredoxin_domain"/>
</dbReference>
<dbReference type="GO" id="GO:0034599">
    <property type="term" value="P:cellular response to oxidative stress"/>
    <property type="evidence" value="ECO:0007669"/>
    <property type="project" value="TreeGrafter"/>
</dbReference>
<evidence type="ECO:0000256" key="1">
    <source>
        <dbReference type="ARBA" id="ARBA00003330"/>
    </source>
</evidence>
<dbReference type="KEGG" id="brz:CFK38_15290"/>
<dbReference type="InterPro" id="IPR036249">
    <property type="entry name" value="Thioredoxin-like_sf"/>
</dbReference>
<dbReference type="Proteomes" id="UP000218165">
    <property type="component" value="Chromosome"/>
</dbReference>
<evidence type="ECO:0000256" key="10">
    <source>
        <dbReference type="ARBA" id="ARBA00038489"/>
    </source>
</evidence>
<dbReference type="InterPro" id="IPR000866">
    <property type="entry name" value="AhpC/TSA"/>
</dbReference>
<keyword evidence="5" id="KW-0049">Antioxidant</keyword>
<dbReference type="GO" id="GO:0045454">
    <property type="term" value="P:cell redox homeostasis"/>
    <property type="evidence" value="ECO:0007669"/>
    <property type="project" value="TreeGrafter"/>
</dbReference>
<protein>
    <recommendedName>
        <fullName evidence="3">thioredoxin-dependent peroxiredoxin</fullName>
        <ecNumber evidence="3">1.11.1.24</ecNumber>
    </recommendedName>
    <alternativeName>
        <fullName evidence="11">Bacterioferritin comigratory protein</fullName>
    </alternativeName>
    <alternativeName>
        <fullName evidence="9">Thioredoxin peroxidase</fullName>
    </alternativeName>
</protein>
<dbReference type="PROSITE" id="PS51352">
    <property type="entry name" value="THIOREDOXIN_2"/>
    <property type="match status" value="1"/>
</dbReference>
<gene>
    <name evidence="15" type="ORF">CFK38_15290</name>
</gene>
<reference evidence="16" key="1">
    <citation type="submission" date="2017-09" db="EMBL/GenBank/DDBJ databases">
        <title>Brachybacterium sp. VM2412.</title>
        <authorList>
            <person name="Tak E.J."/>
            <person name="Bae J.-W."/>
        </authorList>
    </citation>
    <scope>NUCLEOTIDE SEQUENCE [LARGE SCALE GENOMIC DNA]</scope>
    <source>
        <strain evidence="16">VM2412</strain>
    </source>
</reference>
<organism evidence="15 16">
    <name type="scientific">Brachybacterium vulturis</name>
    <dbReference type="NCBI Taxonomy" id="2017484"/>
    <lineage>
        <taxon>Bacteria</taxon>
        <taxon>Bacillati</taxon>
        <taxon>Actinomycetota</taxon>
        <taxon>Actinomycetes</taxon>
        <taxon>Micrococcales</taxon>
        <taxon>Dermabacteraceae</taxon>
        <taxon>Brachybacterium</taxon>
    </lineage>
</organism>
<evidence type="ECO:0000256" key="11">
    <source>
        <dbReference type="ARBA" id="ARBA00041373"/>
    </source>
</evidence>
<keyword evidence="8" id="KW-0676">Redox-active center</keyword>
<feature type="domain" description="Thioredoxin" evidence="14">
    <location>
        <begin position="5"/>
        <end position="155"/>
    </location>
</feature>
<evidence type="ECO:0000256" key="6">
    <source>
        <dbReference type="ARBA" id="ARBA00023002"/>
    </source>
</evidence>
<evidence type="ECO:0000313" key="16">
    <source>
        <dbReference type="Proteomes" id="UP000218165"/>
    </source>
</evidence>
<evidence type="ECO:0000256" key="5">
    <source>
        <dbReference type="ARBA" id="ARBA00022862"/>
    </source>
</evidence>
<feature type="active site" description="Cysteine sulfenic acid (-SOH) intermediate; for peroxidase activity" evidence="13">
    <location>
        <position position="47"/>
    </location>
</feature>
<evidence type="ECO:0000313" key="15">
    <source>
        <dbReference type="EMBL" id="ATG52739.1"/>
    </source>
</evidence>
<evidence type="ECO:0000256" key="2">
    <source>
        <dbReference type="ARBA" id="ARBA00011245"/>
    </source>
</evidence>
<accession>A0A291GQU9</accession>